<evidence type="ECO:0000256" key="1">
    <source>
        <dbReference type="SAM" id="Phobius"/>
    </source>
</evidence>
<keyword evidence="1" id="KW-1133">Transmembrane helix</keyword>
<reference evidence="2" key="2">
    <citation type="journal article" date="2015" name="Fish Shellfish Immunol.">
        <title>Early steps in the European eel (Anguilla anguilla)-Vibrio vulnificus interaction in the gills: Role of the RtxA13 toxin.</title>
        <authorList>
            <person name="Callol A."/>
            <person name="Pajuelo D."/>
            <person name="Ebbesson L."/>
            <person name="Teles M."/>
            <person name="MacKenzie S."/>
            <person name="Amaro C."/>
        </authorList>
    </citation>
    <scope>NUCLEOTIDE SEQUENCE</scope>
</reference>
<protein>
    <submittedName>
        <fullName evidence="2">Uncharacterized protein</fullName>
    </submittedName>
</protein>
<name>A0A0E9QSK5_ANGAN</name>
<reference evidence="2" key="1">
    <citation type="submission" date="2014-11" db="EMBL/GenBank/DDBJ databases">
        <authorList>
            <person name="Amaro Gonzalez C."/>
        </authorList>
    </citation>
    <scope>NUCLEOTIDE SEQUENCE</scope>
</reference>
<accession>A0A0E9QSK5</accession>
<keyword evidence="1" id="KW-0812">Transmembrane</keyword>
<organism evidence="2">
    <name type="scientific">Anguilla anguilla</name>
    <name type="common">European freshwater eel</name>
    <name type="synonym">Muraena anguilla</name>
    <dbReference type="NCBI Taxonomy" id="7936"/>
    <lineage>
        <taxon>Eukaryota</taxon>
        <taxon>Metazoa</taxon>
        <taxon>Chordata</taxon>
        <taxon>Craniata</taxon>
        <taxon>Vertebrata</taxon>
        <taxon>Euteleostomi</taxon>
        <taxon>Actinopterygii</taxon>
        <taxon>Neopterygii</taxon>
        <taxon>Teleostei</taxon>
        <taxon>Anguilliformes</taxon>
        <taxon>Anguillidae</taxon>
        <taxon>Anguilla</taxon>
    </lineage>
</organism>
<dbReference type="AlphaFoldDB" id="A0A0E9QSK5"/>
<sequence>MLAEKKNNPTKVAEFLALAIAFPSVTTMSIYRLKQSQI</sequence>
<proteinExistence type="predicted"/>
<feature type="transmembrane region" description="Helical" evidence="1">
    <location>
        <begin position="12"/>
        <end position="33"/>
    </location>
</feature>
<dbReference type="EMBL" id="GBXM01089160">
    <property type="protein sequence ID" value="JAH19417.1"/>
    <property type="molecule type" value="Transcribed_RNA"/>
</dbReference>
<keyword evidence="1" id="KW-0472">Membrane</keyword>
<evidence type="ECO:0000313" key="2">
    <source>
        <dbReference type="EMBL" id="JAH19417.1"/>
    </source>
</evidence>